<organism evidence="1 2">
    <name type="scientific">Periconia digitata</name>
    <dbReference type="NCBI Taxonomy" id="1303443"/>
    <lineage>
        <taxon>Eukaryota</taxon>
        <taxon>Fungi</taxon>
        <taxon>Dikarya</taxon>
        <taxon>Ascomycota</taxon>
        <taxon>Pezizomycotina</taxon>
        <taxon>Dothideomycetes</taxon>
        <taxon>Pleosporomycetidae</taxon>
        <taxon>Pleosporales</taxon>
        <taxon>Massarineae</taxon>
        <taxon>Periconiaceae</taxon>
        <taxon>Periconia</taxon>
    </lineage>
</organism>
<proteinExistence type="predicted"/>
<protein>
    <submittedName>
        <fullName evidence="1">Uncharacterized protein</fullName>
    </submittedName>
</protein>
<dbReference type="Proteomes" id="UP001152607">
    <property type="component" value="Unassembled WGS sequence"/>
</dbReference>
<sequence>MCRFASDGPLHCLMPYGWVERSVPFRVCYHLPRYVHGHSPTSILVYPGNMRSERVQVCNMPYTYACLLAAATLCHSVCNLLTVTVPVVHLAIKHRGIHYM</sequence>
<name>A0A9W4XQW1_9PLEO</name>
<gene>
    <name evidence="1" type="ORF">PDIGIT_LOCUS10467</name>
</gene>
<evidence type="ECO:0000313" key="1">
    <source>
        <dbReference type="EMBL" id="CAI6337355.1"/>
    </source>
</evidence>
<dbReference type="AlphaFoldDB" id="A0A9W4XQW1"/>
<comment type="caution">
    <text evidence="1">The sequence shown here is derived from an EMBL/GenBank/DDBJ whole genome shotgun (WGS) entry which is preliminary data.</text>
</comment>
<evidence type="ECO:0000313" key="2">
    <source>
        <dbReference type="Proteomes" id="UP001152607"/>
    </source>
</evidence>
<reference evidence="1" key="1">
    <citation type="submission" date="2023-01" db="EMBL/GenBank/DDBJ databases">
        <authorList>
            <person name="Van Ghelder C."/>
            <person name="Rancurel C."/>
        </authorList>
    </citation>
    <scope>NUCLEOTIDE SEQUENCE</scope>
    <source>
        <strain evidence="1">CNCM I-4278</strain>
    </source>
</reference>
<dbReference type="EMBL" id="CAOQHR010000007">
    <property type="protein sequence ID" value="CAI6337355.1"/>
    <property type="molecule type" value="Genomic_DNA"/>
</dbReference>
<accession>A0A9W4XQW1</accession>
<keyword evidence="2" id="KW-1185">Reference proteome</keyword>